<evidence type="ECO:0000256" key="1">
    <source>
        <dbReference type="SAM" id="Phobius"/>
    </source>
</evidence>
<dbReference type="RefSeq" id="WP_123854036.1">
    <property type="nucleotide sequence ID" value="NZ_CP033912.1"/>
</dbReference>
<keyword evidence="1" id="KW-0472">Membrane</keyword>
<dbReference type="AlphaFoldDB" id="A0AAD0YDM7"/>
<organism evidence="2 4">
    <name type="scientific">Chryseobacterium shandongense</name>
    <dbReference type="NCBI Taxonomy" id="1493872"/>
    <lineage>
        <taxon>Bacteria</taxon>
        <taxon>Pseudomonadati</taxon>
        <taxon>Bacteroidota</taxon>
        <taxon>Flavobacteriia</taxon>
        <taxon>Flavobacteriales</taxon>
        <taxon>Weeksellaceae</taxon>
        <taxon>Chryseobacterium group</taxon>
        <taxon>Chryseobacterium</taxon>
    </lineage>
</organism>
<name>A0AAD0YDM7_9FLAO</name>
<protein>
    <submittedName>
        <fullName evidence="2">Uncharacterized protein</fullName>
    </submittedName>
</protein>
<gene>
    <name evidence="2" type="ORF">EG349_06320</name>
    <name evidence="3" type="ORF">EG353_04330</name>
</gene>
<evidence type="ECO:0000313" key="3">
    <source>
        <dbReference type="EMBL" id="AZA94838.1"/>
    </source>
</evidence>
<keyword evidence="1" id="KW-1133">Transmembrane helix</keyword>
<evidence type="ECO:0000313" key="5">
    <source>
        <dbReference type="Proteomes" id="UP000281741"/>
    </source>
</evidence>
<keyword evidence="1" id="KW-0812">Transmembrane</keyword>
<evidence type="ECO:0000313" key="4">
    <source>
        <dbReference type="Proteomes" id="UP000274073"/>
    </source>
</evidence>
<keyword evidence="5" id="KW-1185">Reference proteome</keyword>
<reference evidence="4 5" key="1">
    <citation type="submission" date="2018-11" db="EMBL/GenBank/DDBJ databases">
        <title>Proposal to divide the Flavobacteriaceae and reorganize its genera based on Amino Acid Identity values calculated from whole genome sequences.</title>
        <authorList>
            <person name="Nicholson A.C."/>
            <person name="Gulvik C.A."/>
            <person name="Whitney A.M."/>
            <person name="Humrighouse B.W."/>
            <person name="Bell M."/>
            <person name="Holmes B."/>
            <person name="Steigerwalt A.G."/>
            <person name="Villarma A."/>
            <person name="Sheth M."/>
            <person name="Batra D."/>
            <person name="Pryor J."/>
            <person name="Bernardet J.-F."/>
            <person name="Hugo C."/>
            <person name="Kampfer P."/>
            <person name="Newman J."/>
            <person name="McQuiston J.R."/>
        </authorList>
    </citation>
    <scope>NUCLEOTIDE SEQUENCE [LARGE SCALE GENOMIC DNA]</scope>
    <source>
        <strain evidence="2 4">G0207</strain>
        <strain evidence="3 5">H5143</strain>
    </source>
</reference>
<sequence length="222" mass="26341">MQIGNNRIFYVYFYFGIISIAFLNSCKAQNNRTVLGKVDTYFEQLNRESIQHCIYRESDLFEVIKKKKNEEMYEDLMKTCEEEGSQYKLYKADTKKLLSTIYKNESSDFIIVNMVNPYRIITLTSTSTLTFSRKKNDQKIQIINNKYKFNQDKQKYELVKDSLITGSDVEQKIKLIEDYFYFNKGNSISDKSKHQSVSEMYYVIAKINGEYVIETLYDYSKD</sequence>
<dbReference type="Proteomes" id="UP000281741">
    <property type="component" value="Chromosome"/>
</dbReference>
<dbReference type="EMBL" id="CP033912">
    <property type="protein sequence ID" value="AZA94838.1"/>
    <property type="molecule type" value="Genomic_DNA"/>
</dbReference>
<evidence type="ECO:0000313" key="2">
    <source>
        <dbReference type="EMBL" id="AZA86428.1"/>
    </source>
</evidence>
<proteinExistence type="predicted"/>
<dbReference type="EMBL" id="CP033915">
    <property type="protein sequence ID" value="AZA86428.1"/>
    <property type="molecule type" value="Genomic_DNA"/>
</dbReference>
<feature type="transmembrane region" description="Helical" evidence="1">
    <location>
        <begin position="7"/>
        <end position="25"/>
    </location>
</feature>
<accession>A0AAD0YDM7</accession>
<dbReference type="Proteomes" id="UP000274073">
    <property type="component" value="Chromosome"/>
</dbReference>